<proteinExistence type="predicted"/>
<dbReference type="Proteomes" id="UP000547510">
    <property type="component" value="Unassembled WGS sequence"/>
</dbReference>
<evidence type="ECO:0000313" key="2">
    <source>
        <dbReference type="Proteomes" id="UP000547510"/>
    </source>
</evidence>
<protein>
    <submittedName>
        <fullName evidence="1">Uncharacterized protein</fullName>
    </submittedName>
</protein>
<keyword evidence="2" id="KW-1185">Reference proteome</keyword>
<sequence length="143" mass="15044">MNDEQDDYRISPDELDLAELRTLEDYALSGPGFAPDGVALQAVESLLAQVSTEIGISSGPTSALLDGSALERRNRRILNRVLAGVTVRYGVTLAQAEAESARPVPVTVTTIPAPVFGRSKATGRRARRAAARVAGRLSGAEAA</sequence>
<dbReference type="AlphaFoldDB" id="A0A841CR08"/>
<organism evidence="1 2">
    <name type="scientific">Saccharothrix tamanrassetensis</name>
    <dbReference type="NCBI Taxonomy" id="1051531"/>
    <lineage>
        <taxon>Bacteria</taxon>
        <taxon>Bacillati</taxon>
        <taxon>Actinomycetota</taxon>
        <taxon>Actinomycetes</taxon>
        <taxon>Pseudonocardiales</taxon>
        <taxon>Pseudonocardiaceae</taxon>
        <taxon>Saccharothrix</taxon>
    </lineage>
</organism>
<name>A0A841CR08_9PSEU</name>
<comment type="caution">
    <text evidence="1">The sequence shown here is derived from an EMBL/GenBank/DDBJ whole genome shotgun (WGS) entry which is preliminary data.</text>
</comment>
<gene>
    <name evidence="1" type="ORF">FHS29_005033</name>
</gene>
<dbReference type="RefSeq" id="WP_184694388.1">
    <property type="nucleotide sequence ID" value="NZ_JACHJN010000008.1"/>
</dbReference>
<reference evidence="1 2" key="1">
    <citation type="submission" date="2020-08" db="EMBL/GenBank/DDBJ databases">
        <title>Genomic Encyclopedia of Type Strains, Phase III (KMG-III): the genomes of soil and plant-associated and newly described type strains.</title>
        <authorList>
            <person name="Whitman W."/>
        </authorList>
    </citation>
    <scope>NUCLEOTIDE SEQUENCE [LARGE SCALE GENOMIC DNA]</scope>
    <source>
        <strain evidence="1 2">CECT 8640</strain>
    </source>
</reference>
<accession>A0A841CR08</accession>
<evidence type="ECO:0000313" key="1">
    <source>
        <dbReference type="EMBL" id="MBB5958425.1"/>
    </source>
</evidence>
<dbReference type="EMBL" id="JACHJN010000008">
    <property type="protein sequence ID" value="MBB5958425.1"/>
    <property type="molecule type" value="Genomic_DNA"/>
</dbReference>